<accession>A0ABS4J6P4</accession>
<protein>
    <submittedName>
        <fullName evidence="1">Uncharacterized protein</fullName>
    </submittedName>
</protein>
<evidence type="ECO:0000313" key="1">
    <source>
        <dbReference type="EMBL" id="MBP1995458.1"/>
    </source>
</evidence>
<gene>
    <name evidence="1" type="ORF">J2Z66_007100</name>
</gene>
<dbReference type="Gene3D" id="2.120.10.30">
    <property type="entry name" value="TolB, C-terminal domain"/>
    <property type="match status" value="1"/>
</dbReference>
<dbReference type="Proteomes" id="UP001519287">
    <property type="component" value="Unassembled WGS sequence"/>
</dbReference>
<proteinExistence type="predicted"/>
<reference evidence="1 2" key="1">
    <citation type="submission" date="2021-03" db="EMBL/GenBank/DDBJ databases">
        <title>Genomic Encyclopedia of Type Strains, Phase IV (KMG-IV): sequencing the most valuable type-strain genomes for metagenomic binning, comparative biology and taxonomic classification.</title>
        <authorList>
            <person name="Goeker M."/>
        </authorList>
    </citation>
    <scope>NUCLEOTIDE SEQUENCE [LARGE SCALE GENOMIC DNA]</scope>
    <source>
        <strain evidence="1 2">DSM 26048</strain>
    </source>
</reference>
<dbReference type="RefSeq" id="WP_209977257.1">
    <property type="nucleotide sequence ID" value="NZ_JAGGLB010000034.1"/>
</dbReference>
<dbReference type="PROSITE" id="PS51257">
    <property type="entry name" value="PROKAR_LIPOPROTEIN"/>
    <property type="match status" value="1"/>
</dbReference>
<name>A0ABS4J6P4_9BACL</name>
<comment type="caution">
    <text evidence="1">The sequence shown here is derived from an EMBL/GenBank/DDBJ whole genome shotgun (WGS) entry which is preliminary data.</text>
</comment>
<evidence type="ECO:0000313" key="2">
    <source>
        <dbReference type="Proteomes" id="UP001519287"/>
    </source>
</evidence>
<organism evidence="1 2">
    <name type="scientific">Paenibacillus eucommiae</name>
    <dbReference type="NCBI Taxonomy" id="1355755"/>
    <lineage>
        <taxon>Bacteria</taxon>
        <taxon>Bacillati</taxon>
        <taxon>Bacillota</taxon>
        <taxon>Bacilli</taxon>
        <taxon>Bacillales</taxon>
        <taxon>Paenibacillaceae</taxon>
        <taxon>Paenibacillus</taxon>
    </lineage>
</organism>
<dbReference type="SUPFAM" id="SSF69304">
    <property type="entry name" value="Tricorn protease N-terminal domain"/>
    <property type="match status" value="1"/>
</dbReference>
<dbReference type="EMBL" id="JAGGLB010000034">
    <property type="protein sequence ID" value="MBP1995458.1"/>
    <property type="molecule type" value="Genomic_DNA"/>
</dbReference>
<dbReference type="InterPro" id="IPR011042">
    <property type="entry name" value="6-blade_b-propeller_TolB-like"/>
</dbReference>
<keyword evidence="2" id="KW-1185">Reference proteome</keyword>
<sequence>MHLRYLGYLLACGLLCITLIGCNSSSNQLASTPVASTDFLQSWKWKKLGVGILDVFHTTDGIILYPEPINAIGLKGNSGKELSLGTSAYYIRTADEQFSNPEMIEVMAKPFAFGMGFTVKDQLFPADGISKKMSSGELNGVLGDETNLWLASEDGSSLKPILSTEGYDELNEKVKTDEENTGENKYMLNWSSDPHPMSDGVKLAFISNRKGILTKQRGQSIYIVNKDGSEERLLLDSAKYGNMTIIGTAKDLIAADNDKDALMIVNVSSGEVREYSINGMSIAISPNGETVLFRKVKDATVQKDLWLLDVESGKETIVTDFPPDYFFNTEGEWSPDGARYAFYGNGLEVTDKTKGYRDNNILLVIETASASITSYGKPEGTASIYPLGTNHWIDAEHVLVYLDDDTAWIAKVK</sequence>